<evidence type="ECO:0000313" key="2">
    <source>
        <dbReference type="EMBL" id="KAA5538215.1"/>
    </source>
</evidence>
<evidence type="ECO:0000256" key="1">
    <source>
        <dbReference type="SAM" id="Phobius"/>
    </source>
</evidence>
<sequence>MANNDVNNQKKLNNPFNVCRYIAVIFGVILLSTWTVKSAPLVNSTKQVLQQNLYKEITGVVRTQDGEPILGVVVKLAGTNVETVTDAEGRYKFKVKKGDKIQFIYRGYKTSLATVRKSNILNIKMKQDDTDLPDVIISFNYHSATGCTIDTVSVKKTELNKNHIVDVAFPLVFNVDMRPSEVYRNPETILKDVENLTRNGHYTYIVDGVRVSEETFRSLNQNDVESVDIYKHTDVYNARFGNKENQSRISLNAR</sequence>
<dbReference type="Gene3D" id="2.60.40.1120">
    <property type="entry name" value="Carboxypeptidase-like, regulatory domain"/>
    <property type="match status" value="1"/>
</dbReference>
<organism evidence="2 3">
    <name type="scientific">Paenimyroides baculatum</name>
    <dbReference type="NCBI Taxonomy" id="2608000"/>
    <lineage>
        <taxon>Bacteria</taxon>
        <taxon>Pseudomonadati</taxon>
        <taxon>Bacteroidota</taxon>
        <taxon>Flavobacteriia</taxon>
        <taxon>Flavobacteriales</taxon>
        <taxon>Flavobacteriaceae</taxon>
        <taxon>Paenimyroides</taxon>
    </lineage>
</organism>
<name>A0A5M6CZE0_9FLAO</name>
<proteinExistence type="predicted"/>
<protein>
    <recommendedName>
        <fullName evidence="4">CarboxypepD_reg-like domain-containing protein</fullName>
    </recommendedName>
</protein>
<feature type="transmembrane region" description="Helical" evidence="1">
    <location>
        <begin position="18"/>
        <end position="36"/>
    </location>
</feature>
<evidence type="ECO:0008006" key="4">
    <source>
        <dbReference type="Google" id="ProtNLM"/>
    </source>
</evidence>
<keyword evidence="1" id="KW-0472">Membrane</keyword>
<gene>
    <name evidence="2" type="ORF">F0460_01015</name>
</gene>
<dbReference type="Pfam" id="PF13715">
    <property type="entry name" value="CarbopepD_reg_2"/>
    <property type="match status" value="1"/>
</dbReference>
<dbReference type="RefSeq" id="WP_150009456.1">
    <property type="nucleotide sequence ID" value="NZ_VWSG01000001.1"/>
</dbReference>
<dbReference type="InterPro" id="IPR008969">
    <property type="entry name" value="CarboxyPept-like_regulatory"/>
</dbReference>
<keyword evidence="3" id="KW-1185">Reference proteome</keyword>
<reference evidence="2 3" key="1">
    <citation type="submission" date="2019-09" db="EMBL/GenBank/DDBJ databases">
        <title>Genome sequence and assembly of Flavobacterium sp.</title>
        <authorList>
            <person name="Chhetri G."/>
        </authorList>
    </citation>
    <scope>NUCLEOTIDE SEQUENCE [LARGE SCALE GENOMIC DNA]</scope>
    <source>
        <strain evidence="2 3">SNL9</strain>
    </source>
</reference>
<keyword evidence="1" id="KW-1133">Transmembrane helix</keyword>
<accession>A0A5M6CZE0</accession>
<dbReference type="SUPFAM" id="SSF49464">
    <property type="entry name" value="Carboxypeptidase regulatory domain-like"/>
    <property type="match status" value="1"/>
</dbReference>
<keyword evidence="1" id="KW-0812">Transmembrane</keyword>
<dbReference type="EMBL" id="VWSG01000001">
    <property type="protein sequence ID" value="KAA5538215.1"/>
    <property type="molecule type" value="Genomic_DNA"/>
</dbReference>
<dbReference type="AlphaFoldDB" id="A0A5M6CZE0"/>
<comment type="caution">
    <text evidence="2">The sequence shown here is derived from an EMBL/GenBank/DDBJ whole genome shotgun (WGS) entry which is preliminary data.</text>
</comment>
<dbReference type="Proteomes" id="UP000325141">
    <property type="component" value="Unassembled WGS sequence"/>
</dbReference>
<evidence type="ECO:0000313" key="3">
    <source>
        <dbReference type="Proteomes" id="UP000325141"/>
    </source>
</evidence>